<dbReference type="InterPro" id="IPR012677">
    <property type="entry name" value="Nucleotide-bd_a/b_plait_sf"/>
</dbReference>
<feature type="compositionally biased region" description="Low complexity" evidence="13">
    <location>
        <begin position="30"/>
        <end position="42"/>
    </location>
</feature>
<feature type="compositionally biased region" description="Low complexity" evidence="13">
    <location>
        <begin position="13"/>
        <end position="23"/>
    </location>
</feature>
<feature type="region of interest" description="Disordered" evidence="13">
    <location>
        <begin position="408"/>
        <end position="445"/>
    </location>
</feature>
<evidence type="ECO:0008006" key="18">
    <source>
        <dbReference type="Google" id="ProtNLM"/>
    </source>
</evidence>
<dbReference type="Pfam" id="PF00076">
    <property type="entry name" value="RRM_1"/>
    <property type="match status" value="1"/>
</dbReference>
<feature type="compositionally biased region" description="Polar residues" evidence="13">
    <location>
        <begin position="359"/>
        <end position="372"/>
    </location>
</feature>
<feature type="domain" description="C3H1-type" evidence="15">
    <location>
        <begin position="134"/>
        <end position="161"/>
    </location>
</feature>
<evidence type="ECO:0000256" key="12">
    <source>
        <dbReference type="PROSITE-ProRule" id="PRU00723"/>
    </source>
</evidence>
<comment type="caution">
    <text evidence="16">The sequence shown here is derived from an EMBL/GenBank/DDBJ whole genome shotgun (WGS) entry which is preliminary data.</text>
</comment>
<dbReference type="Pfam" id="PF16131">
    <property type="entry name" value="Torus"/>
    <property type="match status" value="1"/>
</dbReference>
<evidence type="ECO:0000259" key="14">
    <source>
        <dbReference type="PROSITE" id="PS50102"/>
    </source>
</evidence>
<evidence type="ECO:0000256" key="11">
    <source>
        <dbReference type="PROSITE-ProRule" id="PRU00176"/>
    </source>
</evidence>
<accession>A0A1Y2H3N8</accession>
<dbReference type="InterPro" id="IPR032297">
    <property type="entry name" value="Torus"/>
</dbReference>
<evidence type="ECO:0000256" key="5">
    <source>
        <dbReference type="ARBA" id="ARBA00022728"/>
    </source>
</evidence>
<keyword evidence="10" id="KW-0539">Nucleus</keyword>
<dbReference type="GO" id="GO:0008380">
    <property type="term" value="P:RNA splicing"/>
    <property type="evidence" value="ECO:0007669"/>
    <property type="project" value="UniProtKB-KW"/>
</dbReference>
<dbReference type="PROSITE" id="PS50103">
    <property type="entry name" value="ZF_C3H1"/>
    <property type="match status" value="1"/>
</dbReference>
<dbReference type="GO" id="GO:0006397">
    <property type="term" value="P:mRNA processing"/>
    <property type="evidence" value="ECO:0007669"/>
    <property type="project" value="UniProtKB-KW"/>
</dbReference>
<dbReference type="GO" id="GO:0008270">
    <property type="term" value="F:zinc ion binding"/>
    <property type="evidence" value="ECO:0007669"/>
    <property type="project" value="UniProtKB-KW"/>
</dbReference>
<dbReference type="PANTHER" id="PTHR14089:SF2">
    <property type="entry name" value="PRE-MRNA-SPLICING FACTOR CWC2"/>
    <property type="match status" value="1"/>
</dbReference>
<dbReference type="InterPro" id="IPR039171">
    <property type="entry name" value="Cwc2/Slt11"/>
</dbReference>
<evidence type="ECO:0000313" key="16">
    <source>
        <dbReference type="EMBL" id="ORZ29169.1"/>
    </source>
</evidence>
<dbReference type="OrthoDB" id="10251848at2759"/>
<dbReference type="GO" id="GO:0000974">
    <property type="term" value="C:Prp19 complex"/>
    <property type="evidence" value="ECO:0007669"/>
    <property type="project" value="TreeGrafter"/>
</dbReference>
<dbReference type="SMART" id="SM00360">
    <property type="entry name" value="RRM"/>
    <property type="match status" value="1"/>
</dbReference>
<keyword evidence="3" id="KW-0507">mRNA processing</keyword>
<dbReference type="InterPro" id="IPR000504">
    <property type="entry name" value="RRM_dom"/>
</dbReference>
<evidence type="ECO:0000256" key="7">
    <source>
        <dbReference type="ARBA" id="ARBA00022833"/>
    </source>
</evidence>
<evidence type="ECO:0000256" key="9">
    <source>
        <dbReference type="ARBA" id="ARBA00023187"/>
    </source>
</evidence>
<evidence type="ECO:0000256" key="4">
    <source>
        <dbReference type="ARBA" id="ARBA00022723"/>
    </source>
</evidence>
<name>A0A1Y2H3N8_9FUNG</name>
<evidence type="ECO:0000313" key="17">
    <source>
        <dbReference type="Proteomes" id="UP000193411"/>
    </source>
</evidence>
<dbReference type="GO" id="GO:0071007">
    <property type="term" value="C:U2-type catalytic step 2 spliceosome"/>
    <property type="evidence" value="ECO:0007669"/>
    <property type="project" value="TreeGrafter"/>
</dbReference>
<dbReference type="PROSITE" id="PS50102">
    <property type="entry name" value="RRM"/>
    <property type="match status" value="1"/>
</dbReference>
<keyword evidence="7 12" id="KW-0862">Zinc</keyword>
<dbReference type="CDD" id="cd12360">
    <property type="entry name" value="RRM_cwf2"/>
    <property type="match status" value="1"/>
</dbReference>
<dbReference type="Gene3D" id="3.30.70.330">
    <property type="match status" value="1"/>
</dbReference>
<dbReference type="SUPFAM" id="SSF54928">
    <property type="entry name" value="RNA-binding domain, RBD"/>
    <property type="match status" value="1"/>
</dbReference>
<dbReference type="FunFam" id="3.30.70.330:FF:000502">
    <property type="entry name" value="Pre-mRNA-splicing factor cwc2, putative"/>
    <property type="match status" value="1"/>
</dbReference>
<dbReference type="GO" id="GO:0071006">
    <property type="term" value="C:U2-type catalytic step 1 spliceosome"/>
    <property type="evidence" value="ECO:0007669"/>
    <property type="project" value="TreeGrafter"/>
</dbReference>
<feature type="zinc finger region" description="C3H1-type" evidence="12">
    <location>
        <begin position="134"/>
        <end position="161"/>
    </location>
</feature>
<evidence type="ECO:0000256" key="13">
    <source>
        <dbReference type="SAM" id="MobiDB-lite"/>
    </source>
</evidence>
<evidence type="ECO:0000256" key="3">
    <source>
        <dbReference type="ARBA" id="ARBA00022664"/>
    </source>
</evidence>
<dbReference type="GO" id="GO:0036002">
    <property type="term" value="F:pre-mRNA binding"/>
    <property type="evidence" value="ECO:0007669"/>
    <property type="project" value="TreeGrafter"/>
</dbReference>
<evidence type="ECO:0000256" key="6">
    <source>
        <dbReference type="ARBA" id="ARBA00022771"/>
    </source>
</evidence>
<dbReference type="GO" id="GO:0017070">
    <property type="term" value="F:U6 snRNA binding"/>
    <property type="evidence" value="ECO:0007669"/>
    <property type="project" value="TreeGrafter"/>
</dbReference>
<comment type="subcellular location">
    <subcellularLocation>
        <location evidence="1">Nucleus</location>
    </subcellularLocation>
</comment>
<evidence type="ECO:0000256" key="10">
    <source>
        <dbReference type="ARBA" id="ARBA00023242"/>
    </source>
</evidence>
<dbReference type="EMBL" id="MCFL01000314">
    <property type="protein sequence ID" value="ORZ29169.1"/>
    <property type="molecule type" value="Genomic_DNA"/>
</dbReference>
<dbReference type="PANTHER" id="PTHR14089">
    <property type="entry name" value="PRE-MRNA-SPLICING FACTOR RBM22"/>
    <property type="match status" value="1"/>
</dbReference>
<sequence length="445" mass="50307">MTVNPMSSKQSNTTTTTAVARAGRPPPRSPASRTSITTAPASNDGSGCDPVLRSKIIKQVNEWLKRPARRQADPDAAEQTQKVYEGSYNIWYNKWTGQKHKGRFEFGERAASRVNISRDTGFTLADKRRAQNPNHRTYICLQFARGMCHKGHKCEYLHRIPLPDDLEETMKDCFGRERHRDEREDMNGVGCFNRENRTVYIGGMHPYEKGDAEKVIRKHFLAFGPIDRLNVIYDKTIAFVRYEKRANAEFAKEAMEHQALDAGEVIRLRWANDDPNPREIEANKKRREHEFVDAYVAKKARTGEVTYLDEEAKKLIESNPIYQQYYASYSADADTNAGTLTDQQDQEYHADQSRAIQGAPSSSSSAANQGATQGEGHEQEQAVDEATMQAYYAQYYAQYYGQYGLDSNEEGRRVQQQGEANASTSPPVNKAAPALVAYASDEEDE</sequence>
<keyword evidence="8 11" id="KW-0694">RNA-binding</keyword>
<dbReference type="InterPro" id="IPR035979">
    <property type="entry name" value="RBD_domain_sf"/>
</dbReference>
<dbReference type="Gene3D" id="4.10.1000.10">
    <property type="entry name" value="Zinc finger, CCCH-type"/>
    <property type="match status" value="1"/>
</dbReference>
<protein>
    <recommendedName>
        <fullName evidence="18">Pre-mRNA-splicing factor CWC2</fullName>
    </recommendedName>
</protein>
<keyword evidence="9" id="KW-0508">mRNA splicing</keyword>
<dbReference type="InterPro" id="IPR000571">
    <property type="entry name" value="Znf_CCCH"/>
</dbReference>
<proteinExistence type="inferred from homology"/>
<dbReference type="STRING" id="765915.A0A1Y2H3N8"/>
<evidence type="ECO:0000259" key="15">
    <source>
        <dbReference type="PROSITE" id="PS50103"/>
    </source>
</evidence>
<dbReference type="Proteomes" id="UP000193411">
    <property type="component" value="Unassembled WGS sequence"/>
</dbReference>
<keyword evidence="6 12" id="KW-0863">Zinc-finger</keyword>
<organism evidence="16 17">
    <name type="scientific">Catenaria anguillulae PL171</name>
    <dbReference type="NCBI Taxonomy" id="765915"/>
    <lineage>
        <taxon>Eukaryota</taxon>
        <taxon>Fungi</taxon>
        <taxon>Fungi incertae sedis</taxon>
        <taxon>Blastocladiomycota</taxon>
        <taxon>Blastocladiomycetes</taxon>
        <taxon>Blastocladiales</taxon>
        <taxon>Catenariaceae</taxon>
        <taxon>Catenaria</taxon>
    </lineage>
</organism>
<feature type="compositionally biased region" description="Polar residues" evidence="13">
    <location>
        <begin position="414"/>
        <end position="427"/>
    </location>
</feature>
<gene>
    <name evidence="16" type="ORF">BCR44DRAFT_1507600</name>
</gene>
<feature type="domain" description="RRM" evidence="14">
    <location>
        <begin position="197"/>
        <end position="273"/>
    </location>
</feature>
<feature type="region of interest" description="Disordered" evidence="13">
    <location>
        <begin position="345"/>
        <end position="381"/>
    </location>
</feature>
<dbReference type="AlphaFoldDB" id="A0A1Y2H3N8"/>
<keyword evidence="5" id="KW-0747">Spliceosome</keyword>
<evidence type="ECO:0000256" key="2">
    <source>
        <dbReference type="ARBA" id="ARBA00008024"/>
    </source>
</evidence>
<dbReference type="InterPro" id="IPR034181">
    <property type="entry name" value="Cwc2_RRM"/>
</dbReference>
<evidence type="ECO:0000256" key="1">
    <source>
        <dbReference type="ARBA" id="ARBA00004123"/>
    </source>
</evidence>
<comment type="similarity">
    <text evidence="2">Belongs to the RRM CWC2 family.</text>
</comment>
<keyword evidence="17" id="KW-1185">Reference proteome</keyword>
<reference evidence="16 17" key="1">
    <citation type="submission" date="2016-07" db="EMBL/GenBank/DDBJ databases">
        <title>Pervasive Adenine N6-methylation of Active Genes in Fungi.</title>
        <authorList>
            <consortium name="DOE Joint Genome Institute"/>
            <person name="Mondo S.J."/>
            <person name="Dannebaum R.O."/>
            <person name="Kuo R.C."/>
            <person name="Labutti K."/>
            <person name="Haridas S."/>
            <person name="Kuo A."/>
            <person name="Salamov A."/>
            <person name="Ahrendt S.R."/>
            <person name="Lipzen A."/>
            <person name="Sullivan W."/>
            <person name="Andreopoulos W.B."/>
            <person name="Clum A."/>
            <person name="Lindquist E."/>
            <person name="Daum C."/>
            <person name="Ramamoorthy G.K."/>
            <person name="Gryganskyi A."/>
            <person name="Culley D."/>
            <person name="Magnuson J.K."/>
            <person name="James T.Y."/>
            <person name="O'Malley M.A."/>
            <person name="Stajich J.E."/>
            <person name="Spatafora J.W."/>
            <person name="Visel A."/>
            <person name="Grigoriev I.V."/>
        </authorList>
    </citation>
    <scope>NUCLEOTIDE SEQUENCE [LARGE SCALE GENOMIC DNA]</scope>
    <source>
        <strain evidence="16 17">PL171</strain>
    </source>
</reference>
<feature type="compositionally biased region" description="Polar residues" evidence="13">
    <location>
        <begin position="1"/>
        <end position="12"/>
    </location>
</feature>
<evidence type="ECO:0000256" key="8">
    <source>
        <dbReference type="ARBA" id="ARBA00022884"/>
    </source>
</evidence>
<feature type="region of interest" description="Disordered" evidence="13">
    <location>
        <begin position="1"/>
        <end position="50"/>
    </location>
</feature>
<keyword evidence="4 12" id="KW-0479">Metal-binding</keyword>